<evidence type="ECO:0000313" key="1">
    <source>
        <dbReference type="EMBL" id="MFC6151783.1"/>
    </source>
</evidence>
<comment type="caution">
    <text evidence="1">The sequence shown here is derived from an EMBL/GenBank/DDBJ whole genome shotgun (WGS) entry which is preliminary data.</text>
</comment>
<dbReference type="InterPro" id="IPR043777">
    <property type="entry name" value="DUF5719"/>
</dbReference>
<sequence length="506" mass="49767">MSPRTPKRKAGGRRVKEQVVETTSAALALGAQSGRLVVGAVVVAALLLVVGEIRTASSGDAPAPPSAQEVAQLAYGCPTFNHTGSASPTTVAVGTLPGAAVDGGSRTVVRLPGADPVAALAGAPRGTWATAAAGQKTSSVLVNVVGAQAPGTVAYAASKATGADGGGLAVGACPRPAPERWFVGAGGSTERSTALVLTNTSTSPGVVDLTMYGGAGEVEGVGATGIVVDPGTSKTVRLAQLTAGEAELAVRVVVRRGAVAAAAVDVTRQGVSTPAGSEFLPSSALPATDVTVAGVPGDQSARTLLVANPSDRTATVALSIATKDGAFTPTGLETVDIAPQSVTPVRLPADISPRAYAVRLTSDVPVTASVRTTVGSDVAYSVAADAWEGTAVVPVQMGRALAPGSMRVIVTPGGEETSSVRVTAHAEDGTEVGNAELEAPGGTTTTVDPFGAGGVGVDVDDVAYLTLQTNGTVRAAAVYGTGGFAVTPLTAAPVREAAPVVRPVAP</sequence>
<organism evidence="1 2">
    <name type="scientific">Mumia xiangluensis</name>
    <dbReference type="NCBI Taxonomy" id="1678900"/>
    <lineage>
        <taxon>Bacteria</taxon>
        <taxon>Bacillati</taxon>
        <taxon>Actinomycetota</taxon>
        <taxon>Actinomycetes</taxon>
        <taxon>Propionibacteriales</taxon>
        <taxon>Nocardioidaceae</taxon>
        <taxon>Mumia</taxon>
    </lineage>
</organism>
<dbReference type="InterPro" id="IPR036698">
    <property type="entry name" value="TM1070-like_sf"/>
</dbReference>
<proteinExistence type="predicted"/>
<dbReference type="RefSeq" id="WP_377036154.1">
    <property type="nucleotide sequence ID" value="NZ_JBHSQL010000025.1"/>
</dbReference>
<accession>A0ABW1QRV9</accession>
<dbReference type="Gene3D" id="2.60.290.11">
    <property type="entry name" value="TM1070-like"/>
    <property type="match status" value="1"/>
</dbReference>
<gene>
    <name evidence="1" type="ORF">ACFPYK_20430</name>
</gene>
<dbReference type="EMBL" id="JBHSQL010000025">
    <property type="protein sequence ID" value="MFC6151783.1"/>
    <property type="molecule type" value="Genomic_DNA"/>
</dbReference>
<reference evidence="2" key="1">
    <citation type="journal article" date="2019" name="Int. J. Syst. Evol. Microbiol.">
        <title>The Global Catalogue of Microorganisms (GCM) 10K type strain sequencing project: providing services to taxonomists for standard genome sequencing and annotation.</title>
        <authorList>
            <consortium name="The Broad Institute Genomics Platform"/>
            <consortium name="The Broad Institute Genome Sequencing Center for Infectious Disease"/>
            <person name="Wu L."/>
            <person name="Ma J."/>
        </authorList>
    </citation>
    <scope>NUCLEOTIDE SEQUENCE [LARGE SCALE GENOMIC DNA]</scope>
    <source>
        <strain evidence="2">CGMCC 4.7198</strain>
    </source>
</reference>
<keyword evidence="2" id="KW-1185">Reference proteome</keyword>
<dbReference type="Pfam" id="PF18986">
    <property type="entry name" value="DUF5719"/>
    <property type="match status" value="1"/>
</dbReference>
<dbReference type="Proteomes" id="UP001596097">
    <property type="component" value="Unassembled WGS sequence"/>
</dbReference>
<name>A0ABW1QRV9_9ACTN</name>
<evidence type="ECO:0000313" key="2">
    <source>
        <dbReference type="Proteomes" id="UP001596097"/>
    </source>
</evidence>
<protein>
    <submittedName>
        <fullName evidence="1">DUF5719 family protein</fullName>
    </submittedName>
</protein>